<evidence type="ECO:0000256" key="8">
    <source>
        <dbReference type="ARBA" id="ARBA00022741"/>
    </source>
</evidence>
<reference evidence="13" key="1">
    <citation type="submission" date="2020-01" db="EMBL/GenBank/DDBJ databases">
        <authorList>
            <consortium name="DOE Joint Genome Institute"/>
            <person name="Haridas S."/>
            <person name="Albert R."/>
            <person name="Binder M."/>
            <person name="Bloem J."/>
            <person name="Labutti K."/>
            <person name="Salamov A."/>
            <person name="Andreopoulos B."/>
            <person name="Baker S.E."/>
            <person name="Barry K."/>
            <person name="Bills G."/>
            <person name="Bluhm B.H."/>
            <person name="Cannon C."/>
            <person name="Castanera R."/>
            <person name="Culley D.E."/>
            <person name="Daum C."/>
            <person name="Ezra D."/>
            <person name="Gonzalez J.B."/>
            <person name="Henrissat B."/>
            <person name="Kuo A."/>
            <person name="Liang C."/>
            <person name="Lipzen A."/>
            <person name="Lutzoni F."/>
            <person name="Magnuson J."/>
            <person name="Mondo S."/>
            <person name="Nolan M."/>
            <person name="Ohm R."/>
            <person name="Pangilinan J."/>
            <person name="Park H.-J."/>
            <person name="Ramirez L."/>
            <person name="Alfaro M."/>
            <person name="Sun H."/>
            <person name="Tritt A."/>
            <person name="Yoshinaga Y."/>
            <person name="Zwiers L.-H."/>
            <person name="Turgeon B.G."/>
            <person name="Goodwin S.B."/>
            <person name="Spatafora J.W."/>
            <person name="Crous P.W."/>
            <person name="Grigoriev I.V."/>
        </authorList>
    </citation>
    <scope>NUCLEOTIDE SEQUENCE</scope>
    <source>
        <strain evidence="13">IPT5</strain>
    </source>
</reference>
<accession>A0A6A7BIF6</accession>
<organism evidence="13 14">
    <name type="scientific">Plenodomus tracheiphilus IPT5</name>
    <dbReference type="NCBI Taxonomy" id="1408161"/>
    <lineage>
        <taxon>Eukaryota</taxon>
        <taxon>Fungi</taxon>
        <taxon>Dikarya</taxon>
        <taxon>Ascomycota</taxon>
        <taxon>Pezizomycotina</taxon>
        <taxon>Dothideomycetes</taxon>
        <taxon>Pleosporomycetidae</taxon>
        <taxon>Pleosporales</taxon>
        <taxon>Pleosporineae</taxon>
        <taxon>Leptosphaeriaceae</taxon>
        <taxon>Plenodomus</taxon>
    </lineage>
</organism>
<comment type="similarity">
    <text evidence="3">Belongs to the glycosyltransferase 31 family. Beta3-Gal-T subfamily.</text>
</comment>
<dbReference type="OrthoDB" id="414175at2759"/>
<keyword evidence="9" id="KW-0735">Signal-anchor</keyword>
<feature type="domain" description="Fringe-like glycosyltransferase" evidence="12">
    <location>
        <begin position="162"/>
        <end position="234"/>
    </location>
</feature>
<evidence type="ECO:0000256" key="9">
    <source>
        <dbReference type="ARBA" id="ARBA00022968"/>
    </source>
</evidence>
<evidence type="ECO:0000256" key="10">
    <source>
        <dbReference type="ARBA" id="ARBA00022989"/>
    </source>
</evidence>
<evidence type="ECO:0000256" key="7">
    <source>
        <dbReference type="ARBA" id="ARBA00022692"/>
    </source>
</evidence>
<dbReference type="EMBL" id="MU006293">
    <property type="protein sequence ID" value="KAF2854179.1"/>
    <property type="molecule type" value="Genomic_DNA"/>
</dbReference>
<name>A0A6A7BIF6_9PLEO</name>
<dbReference type="GO" id="GO:0000166">
    <property type="term" value="F:nucleotide binding"/>
    <property type="evidence" value="ECO:0007669"/>
    <property type="project" value="UniProtKB-KW"/>
</dbReference>
<proteinExistence type="inferred from homology"/>
<dbReference type="Pfam" id="PF02434">
    <property type="entry name" value="Fringe"/>
    <property type="match status" value="1"/>
</dbReference>
<comment type="pathway">
    <text evidence="2">Protein modification; protein glycosylation.</text>
</comment>
<keyword evidence="5" id="KW-0328">Glycosyltransferase</keyword>
<evidence type="ECO:0000256" key="4">
    <source>
        <dbReference type="ARBA" id="ARBA00012557"/>
    </source>
</evidence>
<dbReference type="GO" id="GO:0016020">
    <property type="term" value="C:membrane"/>
    <property type="evidence" value="ECO:0007669"/>
    <property type="project" value="UniProtKB-SubCell"/>
</dbReference>
<keyword evidence="11" id="KW-0472">Membrane</keyword>
<dbReference type="InterPro" id="IPR026050">
    <property type="entry name" value="C1GALT1/C1GALT1_chp1"/>
</dbReference>
<evidence type="ECO:0000313" key="13">
    <source>
        <dbReference type="EMBL" id="KAF2854179.1"/>
    </source>
</evidence>
<evidence type="ECO:0000256" key="1">
    <source>
        <dbReference type="ARBA" id="ARBA00004606"/>
    </source>
</evidence>
<dbReference type="GO" id="GO:0016263">
    <property type="term" value="F:glycoprotein-N-acetylgalactosamine 3-beta-galactosyltransferase activity"/>
    <property type="evidence" value="ECO:0007669"/>
    <property type="project" value="UniProtKB-EC"/>
</dbReference>
<keyword evidence="14" id="KW-1185">Reference proteome</keyword>
<protein>
    <recommendedName>
        <fullName evidence="4">N-acetylgalactosaminide beta-1,3-galactosyltransferase</fullName>
        <ecNumber evidence="4">2.4.1.122</ecNumber>
    </recommendedName>
</protein>
<evidence type="ECO:0000313" key="14">
    <source>
        <dbReference type="Proteomes" id="UP000799423"/>
    </source>
</evidence>
<evidence type="ECO:0000256" key="5">
    <source>
        <dbReference type="ARBA" id="ARBA00022676"/>
    </source>
</evidence>
<comment type="subcellular location">
    <subcellularLocation>
        <location evidence="1">Membrane</location>
        <topology evidence="1">Single-pass type II membrane protein</topology>
    </subcellularLocation>
</comment>
<keyword evidence="10" id="KW-1133">Transmembrane helix</keyword>
<evidence type="ECO:0000256" key="6">
    <source>
        <dbReference type="ARBA" id="ARBA00022679"/>
    </source>
</evidence>
<evidence type="ECO:0000256" key="2">
    <source>
        <dbReference type="ARBA" id="ARBA00004922"/>
    </source>
</evidence>
<dbReference type="AlphaFoldDB" id="A0A6A7BIF6"/>
<sequence length="436" mass="49336">MYRNMEPPESNPMQSLLPLQQSSPIATDIAALRKHHHAPCPTTDSQLINNILVVIRTGATEIHDKLPIHFDTTLRCVPSLVIYSDYSETIAGHAVHDVFRGVNKSLIATEPDFAHYRYLQSQGRQGLNTTAHFGSGPTGSENPAWKLDRFKFLPMLDEALQYRDNATWYVFIEADTYMLWPNLVGYLAGYNASEAIYIGRQMMIGDVVFGHGGSGFMLTNAAMRKVTQHRNAYLQEYDEFTVREWAGDMVLAKVLVDAGIGLTWGWPHLEGNSISFLDFNDTQNGRTPWCYAPVTYHHMRGPDIEEFYAFEQDWRKKSGTALLLYKDVFREFVMPKLAKEVEGWDNLSKETEPVEDPVETRSVEECLAVCKAEPGCLQYSYGSGNCSIATRARHGQDPKEGEESIRSGWMMDRIVQYADEKDSTCPGGPDDMWVVY</sequence>
<dbReference type="Gene3D" id="3.90.550.50">
    <property type="match status" value="1"/>
</dbReference>
<dbReference type="PANTHER" id="PTHR23033:SF47">
    <property type="entry name" value="APPLE DOMAIN-CONTAINING PROTEIN-RELATED"/>
    <property type="match status" value="1"/>
</dbReference>
<keyword evidence="6" id="KW-0808">Transferase</keyword>
<evidence type="ECO:0000256" key="11">
    <source>
        <dbReference type="ARBA" id="ARBA00023136"/>
    </source>
</evidence>
<dbReference type="InterPro" id="IPR003378">
    <property type="entry name" value="Fringe-like_glycosylTrfase"/>
</dbReference>
<evidence type="ECO:0000259" key="12">
    <source>
        <dbReference type="Pfam" id="PF02434"/>
    </source>
</evidence>
<keyword evidence="7" id="KW-0812">Transmembrane</keyword>
<keyword evidence="8" id="KW-0547">Nucleotide-binding</keyword>
<dbReference type="Proteomes" id="UP000799423">
    <property type="component" value="Unassembled WGS sequence"/>
</dbReference>
<gene>
    <name evidence="13" type="ORF">T440DRAFT_486778</name>
</gene>
<dbReference type="PANTHER" id="PTHR23033">
    <property type="entry name" value="BETA1,3-GALACTOSYLTRANSFERASE"/>
    <property type="match status" value="1"/>
</dbReference>
<dbReference type="EC" id="2.4.1.122" evidence="4"/>
<evidence type="ECO:0000256" key="3">
    <source>
        <dbReference type="ARBA" id="ARBA00006462"/>
    </source>
</evidence>